<feature type="compositionally biased region" description="Basic residues" evidence="2">
    <location>
        <begin position="49"/>
        <end position="59"/>
    </location>
</feature>
<comment type="caution">
    <text evidence="3">The sequence shown here is derived from an EMBL/GenBank/DDBJ whole genome shotgun (WGS) entry which is preliminary data.</text>
</comment>
<keyword evidence="1" id="KW-0175">Coiled coil</keyword>
<feature type="coiled-coil region" evidence="1">
    <location>
        <begin position="92"/>
        <end position="137"/>
    </location>
</feature>
<reference evidence="3" key="1">
    <citation type="journal article" date="2019" name="Sci. Rep.">
        <title>Draft genome of Tanacetum cinerariifolium, the natural source of mosquito coil.</title>
        <authorList>
            <person name="Yamashiro T."/>
            <person name="Shiraishi A."/>
            <person name="Satake H."/>
            <person name="Nakayama K."/>
        </authorList>
    </citation>
    <scope>NUCLEOTIDE SEQUENCE</scope>
</reference>
<feature type="region of interest" description="Disordered" evidence="2">
    <location>
        <begin position="35"/>
        <end position="59"/>
    </location>
</feature>
<evidence type="ECO:0000256" key="1">
    <source>
        <dbReference type="SAM" id="Coils"/>
    </source>
</evidence>
<feature type="coiled-coil region" evidence="1">
    <location>
        <begin position="237"/>
        <end position="266"/>
    </location>
</feature>
<proteinExistence type="predicted"/>
<evidence type="ECO:0000313" key="3">
    <source>
        <dbReference type="EMBL" id="GEU36959.1"/>
    </source>
</evidence>
<sequence>MKRVGTGFSRAVTPLFDIMMVHAVEEVGGLLTAVQDTPIPDAPSSSQPQRKHKIRRKERKKTEVSLIELNIEEHVPITSNDLLPSGEDSMQLKELMVLYTNLSNKVLDLENEVIYMKSSHKAKITELKSRVEKLEEGNRPLTKELKSFNTKVITTAKIIIDEVSTVGGKLNAANEEPVSVAPTNITTAQPSEATKTTVDITIAPKAKGIVIHDMVESKQEQLLQRIEAEWNADMKDNIDWNEVVEKDNAEKQKLEEQQEAKKLKRNLEIVPDDEDDVFENVTPLSSKPPTILDYKIYKEGKKEHF</sequence>
<gene>
    <name evidence="3" type="ORF">Tci_008937</name>
</gene>
<dbReference type="AlphaFoldDB" id="A0A6L2JJQ4"/>
<accession>A0A6L2JJQ4</accession>
<organism evidence="3">
    <name type="scientific">Tanacetum cinerariifolium</name>
    <name type="common">Dalmatian daisy</name>
    <name type="synonym">Chrysanthemum cinerariifolium</name>
    <dbReference type="NCBI Taxonomy" id="118510"/>
    <lineage>
        <taxon>Eukaryota</taxon>
        <taxon>Viridiplantae</taxon>
        <taxon>Streptophyta</taxon>
        <taxon>Embryophyta</taxon>
        <taxon>Tracheophyta</taxon>
        <taxon>Spermatophyta</taxon>
        <taxon>Magnoliopsida</taxon>
        <taxon>eudicotyledons</taxon>
        <taxon>Gunneridae</taxon>
        <taxon>Pentapetalae</taxon>
        <taxon>asterids</taxon>
        <taxon>campanulids</taxon>
        <taxon>Asterales</taxon>
        <taxon>Asteraceae</taxon>
        <taxon>Asteroideae</taxon>
        <taxon>Anthemideae</taxon>
        <taxon>Anthemidinae</taxon>
        <taxon>Tanacetum</taxon>
    </lineage>
</organism>
<evidence type="ECO:0000256" key="2">
    <source>
        <dbReference type="SAM" id="MobiDB-lite"/>
    </source>
</evidence>
<dbReference type="EMBL" id="BKCJ010000870">
    <property type="protein sequence ID" value="GEU36959.1"/>
    <property type="molecule type" value="Genomic_DNA"/>
</dbReference>
<protein>
    <submittedName>
        <fullName evidence="3">Uncharacterized protein</fullName>
    </submittedName>
</protein>
<name>A0A6L2JJQ4_TANCI</name>